<gene>
    <name evidence="1" type="ORF">LSS_01044</name>
</gene>
<dbReference type="STRING" id="758847.LSS_01044"/>
<accession>K8Y5H3</accession>
<dbReference type="KEGG" id="lst:LSS_01044"/>
<reference evidence="1 2" key="2">
    <citation type="journal article" date="2014" name="Emerg. Microbes Infect.">
        <title>Potential impact on kidney infection: a whole-genome analysis of Leptospira santarosai serovar Shermani.</title>
        <authorList>
            <person name="Chou L.F."/>
            <person name="Chen T.W."/>
            <person name="Ko Y.C."/>
            <person name="Pan M.J."/>
            <person name="Tian Y.C."/>
            <person name="Chiu C.H."/>
            <person name="Tang P."/>
            <person name="Hung C.C."/>
            <person name="Yang C.W."/>
        </authorList>
    </citation>
    <scope>NUCLEOTIDE SEQUENCE</scope>
    <source>
        <strain evidence="1 2">LT 821</strain>
    </source>
</reference>
<evidence type="ECO:0000313" key="2">
    <source>
        <dbReference type="Proteomes" id="UP000035800"/>
    </source>
</evidence>
<dbReference type="AlphaFoldDB" id="K8Y5H3"/>
<dbReference type="Proteomes" id="UP000035800">
    <property type="component" value="Chromosome I"/>
</dbReference>
<reference evidence="1 2" key="1">
    <citation type="journal article" date="2012" name="Gene">
        <title>Sequence of Leptospira santarosai serovar Shermani genome and prediction of virulence-associated genes.</title>
        <authorList>
            <person name="Chou L.F."/>
            <person name="Chen Y.T."/>
            <person name="Lu C.W."/>
            <person name="Ko Y.C."/>
            <person name="Tang C.Y."/>
            <person name="Pan M.J."/>
            <person name="Tian Y.C."/>
            <person name="Chiu C.H."/>
            <person name="Hung C.C."/>
            <person name="Yang C.W."/>
        </authorList>
    </citation>
    <scope>NUCLEOTIDE SEQUENCE [LARGE SCALE GENOMIC DNA]</scope>
    <source>
        <strain evidence="1">LT 821</strain>
    </source>
</reference>
<protein>
    <submittedName>
        <fullName evidence="1">Uncharacterized protein</fullName>
    </submittedName>
</protein>
<proteinExistence type="predicted"/>
<name>K8Y5H3_9LEPT</name>
<evidence type="ECO:0000313" key="1">
    <source>
        <dbReference type="EMBL" id="EKT88649.1"/>
    </source>
</evidence>
<dbReference type="EMBL" id="CP006694">
    <property type="protein sequence ID" value="EKT88649.1"/>
    <property type="molecule type" value="Genomic_DNA"/>
</dbReference>
<organism evidence="1 2">
    <name type="scientific">Leptospira santarosai serovar Shermani str. LT 821</name>
    <dbReference type="NCBI Taxonomy" id="758847"/>
    <lineage>
        <taxon>Bacteria</taxon>
        <taxon>Pseudomonadati</taxon>
        <taxon>Spirochaetota</taxon>
        <taxon>Spirochaetia</taxon>
        <taxon>Leptospirales</taxon>
        <taxon>Leptospiraceae</taxon>
        <taxon>Leptospira</taxon>
    </lineage>
</organism>
<sequence>MEIGFDSEISFRSEIPQTILNSGSVYRFIGIRVF</sequence>